<dbReference type="CDD" id="cd00501">
    <property type="entry name" value="Peptidase_C15"/>
    <property type="match status" value="1"/>
</dbReference>
<keyword evidence="8 9" id="KW-0788">Thiol protease</keyword>
<evidence type="ECO:0000256" key="4">
    <source>
        <dbReference type="ARBA" id="ARBA00006641"/>
    </source>
</evidence>
<dbReference type="InterPro" id="IPR033694">
    <property type="entry name" value="PGPEP1_Cys_AS"/>
</dbReference>
<dbReference type="HAMAP" id="MF_00417">
    <property type="entry name" value="Pyrrolid_peptidase"/>
    <property type="match status" value="1"/>
</dbReference>
<evidence type="ECO:0000313" key="13">
    <source>
        <dbReference type="Proteomes" id="UP001059480"/>
    </source>
</evidence>
<dbReference type="Pfam" id="PF01470">
    <property type="entry name" value="Peptidase_C15"/>
    <property type="match status" value="1"/>
</dbReference>
<dbReference type="EC" id="3.4.19.3" evidence="9"/>
<evidence type="ECO:0000256" key="11">
    <source>
        <dbReference type="PROSITE-ProRule" id="PRU10077"/>
    </source>
</evidence>
<dbReference type="InterPro" id="IPR016125">
    <property type="entry name" value="Peptidase_C15-like"/>
</dbReference>
<keyword evidence="5 9" id="KW-0963">Cytoplasm</keyword>
<dbReference type="InterPro" id="IPR000816">
    <property type="entry name" value="Peptidase_C15"/>
</dbReference>
<evidence type="ECO:0000256" key="3">
    <source>
        <dbReference type="ARBA" id="ARBA00004496"/>
    </source>
</evidence>
<comment type="function">
    <text evidence="2 9">Removes 5-oxoproline from various penultimate amino acid residues except L-proline.</text>
</comment>
<reference evidence="12" key="3">
    <citation type="journal article" date="2023" name="Microbiol. Resour. Announc.">
        <title>Draft Genome Sequence of Granulicatella sp. Strain S8, Isolated from a Marine Fish, Seriola quinqueradiata.</title>
        <authorList>
            <person name="Lee M."/>
            <person name="Farooq A."/>
            <person name="Jeong J.B."/>
            <person name="Jung M.Y."/>
        </authorList>
    </citation>
    <scope>NUCLEOTIDE SEQUENCE</scope>
    <source>
        <strain evidence="12">S8</strain>
    </source>
</reference>
<dbReference type="InterPro" id="IPR036440">
    <property type="entry name" value="Peptidase_C15-like_sf"/>
</dbReference>
<sequence>MKILVTGFDPFDGEMMNPSMEAVKRLPKIINGAKVETLELPTVFQVAAKQCRDAILDRQVDAVLCVGQAGGRDGITLERVAINLDDARIPDNMGQQPLDSIIQADGPAAYFSTLPIKAMVQAIQEVGIPASISNTAGTFVCNHIMYQTLYMAAHEFPHLKAGFMHIPFMTEQVVDKPGQPAMDLAHMTKGLEAALHALVDYYDKEDLQISGGKEF</sequence>
<dbReference type="SUPFAM" id="SSF53182">
    <property type="entry name" value="Pyrrolidone carboxyl peptidase (pyroglutamate aminopeptidase)"/>
    <property type="match status" value="1"/>
</dbReference>
<evidence type="ECO:0000256" key="9">
    <source>
        <dbReference type="HAMAP-Rule" id="MF_00417"/>
    </source>
</evidence>
<dbReference type="PANTHER" id="PTHR23402:SF1">
    <property type="entry name" value="PYROGLUTAMYL-PEPTIDASE I"/>
    <property type="match status" value="1"/>
</dbReference>
<keyword evidence="13" id="KW-1185">Reference proteome</keyword>
<dbReference type="InterPro" id="IPR033693">
    <property type="entry name" value="PGPEP1_Glu_AS"/>
</dbReference>
<evidence type="ECO:0000256" key="8">
    <source>
        <dbReference type="ARBA" id="ARBA00022807"/>
    </source>
</evidence>
<dbReference type="NCBIfam" id="NF009676">
    <property type="entry name" value="PRK13197.1"/>
    <property type="match status" value="1"/>
</dbReference>
<organism evidence="12 13">
    <name type="scientific">Granulicatella seriolae</name>
    <dbReference type="NCBI Taxonomy" id="2967226"/>
    <lineage>
        <taxon>Bacteria</taxon>
        <taxon>Bacillati</taxon>
        <taxon>Bacillota</taxon>
        <taxon>Bacilli</taxon>
        <taxon>Lactobacillales</taxon>
        <taxon>Carnobacteriaceae</taxon>
        <taxon>Granulicatella</taxon>
    </lineage>
</organism>
<evidence type="ECO:0000256" key="5">
    <source>
        <dbReference type="ARBA" id="ARBA00022490"/>
    </source>
</evidence>
<dbReference type="PROSITE" id="PS01333">
    <property type="entry name" value="PYRASE_GLU"/>
    <property type="match status" value="1"/>
</dbReference>
<dbReference type="PRINTS" id="PR00706">
    <property type="entry name" value="PYROGLUPTASE"/>
</dbReference>
<dbReference type="RefSeq" id="WP_256945401.1">
    <property type="nucleotide sequence ID" value="NZ_JANHNZ010000006.1"/>
</dbReference>
<dbReference type="GO" id="GO:0016920">
    <property type="term" value="F:pyroglutamyl-peptidase activity"/>
    <property type="evidence" value="ECO:0007669"/>
    <property type="project" value="UniProtKB-EC"/>
</dbReference>
<dbReference type="NCBIfam" id="TIGR00504">
    <property type="entry name" value="pyro_pdase"/>
    <property type="match status" value="1"/>
</dbReference>
<comment type="subcellular location">
    <subcellularLocation>
        <location evidence="3 9">Cytoplasm</location>
    </subcellularLocation>
</comment>
<dbReference type="Proteomes" id="UP001059480">
    <property type="component" value="Unassembled WGS sequence"/>
</dbReference>
<accession>A0ABT1WQ62</accession>
<dbReference type="PANTHER" id="PTHR23402">
    <property type="entry name" value="PROTEASE FAMILY C15 PYROGLUTAMYL-PEPTIDASE I-RELATED"/>
    <property type="match status" value="1"/>
</dbReference>
<evidence type="ECO:0000256" key="6">
    <source>
        <dbReference type="ARBA" id="ARBA00022670"/>
    </source>
</evidence>
<dbReference type="PIRSF" id="PIRSF015592">
    <property type="entry name" value="Prld-crbxl_pptds"/>
    <property type="match status" value="1"/>
</dbReference>
<dbReference type="EMBL" id="JANHNZ010000006">
    <property type="protein sequence ID" value="MCQ9210288.1"/>
    <property type="molecule type" value="Genomic_DNA"/>
</dbReference>
<comment type="similarity">
    <text evidence="4 9">Belongs to the peptidase C15 family.</text>
</comment>
<feature type="active site" evidence="9 11">
    <location>
        <position position="141"/>
    </location>
</feature>
<dbReference type="Gene3D" id="3.40.630.20">
    <property type="entry name" value="Peptidase C15, pyroglutamyl peptidase I-like"/>
    <property type="match status" value="1"/>
</dbReference>
<dbReference type="PROSITE" id="PS01334">
    <property type="entry name" value="PYRASE_CYS"/>
    <property type="match status" value="1"/>
</dbReference>
<proteinExistence type="inferred from homology"/>
<gene>
    <name evidence="9 12" type="primary">pcp</name>
    <name evidence="12" type="ORF">NPA36_06965</name>
</gene>
<feature type="active site" evidence="9">
    <location>
        <position position="165"/>
    </location>
</feature>
<comment type="caution">
    <text evidence="12">The sequence shown here is derived from an EMBL/GenBank/DDBJ whole genome shotgun (WGS) entry which is preliminary data.</text>
</comment>
<dbReference type="InterPro" id="IPR029762">
    <property type="entry name" value="PGP-I_bact-type"/>
</dbReference>
<evidence type="ECO:0000256" key="7">
    <source>
        <dbReference type="ARBA" id="ARBA00022801"/>
    </source>
</evidence>
<comment type="subunit">
    <text evidence="9">Homotetramer.</text>
</comment>
<name>A0ABT1WQ62_9LACT</name>
<feature type="active site" evidence="9 10">
    <location>
        <position position="78"/>
    </location>
</feature>
<protein>
    <recommendedName>
        <fullName evidence="9">Pyrrolidone-carboxylate peptidase</fullName>
        <ecNumber evidence="9">3.4.19.3</ecNumber>
    </recommendedName>
    <alternativeName>
        <fullName evidence="9">5-oxoprolyl-peptidase</fullName>
    </alternativeName>
    <alternativeName>
        <fullName evidence="9">Pyroglutamyl-peptidase I</fullName>
        <shortName evidence="9">PGP-I</shortName>
        <shortName evidence="9">Pyrase</shortName>
    </alternativeName>
</protein>
<keyword evidence="6 9" id="KW-0645">Protease</keyword>
<evidence type="ECO:0000313" key="12">
    <source>
        <dbReference type="EMBL" id="MCQ9210288.1"/>
    </source>
</evidence>
<evidence type="ECO:0000256" key="1">
    <source>
        <dbReference type="ARBA" id="ARBA00001770"/>
    </source>
</evidence>
<evidence type="ECO:0000256" key="2">
    <source>
        <dbReference type="ARBA" id="ARBA00002280"/>
    </source>
</evidence>
<reference evidence="12" key="2">
    <citation type="journal article" date="2023" name="Curr. Microbiol.">
        <title>Granulicatella seriolae sp. nov., a Novel Facultative Anaerobe Isolated from Yellowtail Marine Fish.</title>
        <authorList>
            <person name="Lee M."/>
            <person name="Choi Y.J."/>
            <person name="Farooq A."/>
            <person name="Jeong J.B."/>
            <person name="Jung M.Y."/>
        </authorList>
    </citation>
    <scope>NUCLEOTIDE SEQUENCE</scope>
    <source>
        <strain evidence="12">S8</strain>
    </source>
</reference>
<comment type="catalytic activity">
    <reaction evidence="1 9 10">
        <text>Release of an N-terminal pyroglutamyl group from a polypeptide, the second amino acid generally not being Pro.</text>
        <dbReference type="EC" id="3.4.19.3"/>
    </reaction>
</comment>
<reference evidence="12" key="1">
    <citation type="submission" date="2022-07" db="EMBL/GenBank/DDBJ databases">
        <authorList>
            <person name="Jung M.-Y."/>
            <person name="Lee M."/>
        </authorList>
    </citation>
    <scope>NUCLEOTIDE SEQUENCE</scope>
    <source>
        <strain evidence="12">S8</strain>
    </source>
</reference>
<keyword evidence="7 9" id="KW-0378">Hydrolase</keyword>
<evidence type="ECO:0000256" key="10">
    <source>
        <dbReference type="PROSITE-ProRule" id="PRU10076"/>
    </source>
</evidence>